<feature type="signal peptide" evidence="1">
    <location>
        <begin position="1"/>
        <end position="22"/>
    </location>
</feature>
<dbReference type="EMBL" id="CAJEWN010000011">
    <property type="protein sequence ID" value="CAD2131915.1"/>
    <property type="molecule type" value="Genomic_DNA"/>
</dbReference>
<feature type="chain" id="PRO_5028333869" evidence="1">
    <location>
        <begin position="23"/>
        <end position="220"/>
    </location>
</feature>
<evidence type="ECO:0000256" key="1">
    <source>
        <dbReference type="SAM" id="SignalP"/>
    </source>
</evidence>
<name>A0A6V7TUT4_MELEN</name>
<dbReference type="Proteomes" id="UP000580250">
    <property type="component" value="Unassembled WGS sequence"/>
</dbReference>
<proteinExistence type="predicted"/>
<organism evidence="2 3">
    <name type="scientific">Meloidogyne enterolobii</name>
    <name type="common">Root-knot nematode worm</name>
    <name type="synonym">Meloidogyne mayaguensis</name>
    <dbReference type="NCBI Taxonomy" id="390850"/>
    <lineage>
        <taxon>Eukaryota</taxon>
        <taxon>Metazoa</taxon>
        <taxon>Ecdysozoa</taxon>
        <taxon>Nematoda</taxon>
        <taxon>Chromadorea</taxon>
        <taxon>Rhabditida</taxon>
        <taxon>Tylenchina</taxon>
        <taxon>Tylenchomorpha</taxon>
        <taxon>Tylenchoidea</taxon>
        <taxon>Meloidogynidae</taxon>
        <taxon>Meloidogyninae</taxon>
        <taxon>Meloidogyne</taxon>
    </lineage>
</organism>
<accession>A0A6V7TUT4</accession>
<reference evidence="2 3" key="1">
    <citation type="submission" date="2020-08" db="EMBL/GenBank/DDBJ databases">
        <authorList>
            <person name="Koutsovoulos G."/>
            <person name="Danchin GJ E."/>
        </authorList>
    </citation>
    <scope>NUCLEOTIDE SEQUENCE [LARGE SCALE GENOMIC DNA]</scope>
</reference>
<gene>
    <name evidence="2" type="ORF">MENT_LOCUS3472</name>
</gene>
<dbReference type="AlphaFoldDB" id="A0A6V7TUT4"/>
<evidence type="ECO:0000313" key="2">
    <source>
        <dbReference type="EMBL" id="CAD2131915.1"/>
    </source>
</evidence>
<keyword evidence="1" id="KW-0732">Signal</keyword>
<protein>
    <submittedName>
        <fullName evidence="2">Uncharacterized protein</fullName>
    </submittedName>
</protein>
<evidence type="ECO:0000313" key="3">
    <source>
        <dbReference type="Proteomes" id="UP000580250"/>
    </source>
</evidence>
<sequence length="220" mass="26355">MQKTFIYFFIFLLTNFIRINNSMPLSKSKSVALGDRSFTDYAKMKNRDFSMKNDKHWHSKSASLSIIPENGYKDRFLPTSVGTSSSHNLKIKSVLMTNDDHQKHIIEKINKIIEQGKFNKDDFPYIYYSDPQLKYEQYYYGNTEETLKKYSKNYQQLMSCIKYFMDAKRNKTLLDLIVKIKFSEGKNLLKIHTFEYVLNRWEKFYKMLKIWKDIDIKDEG</sequence>
<comment type="caution">
    <text evidence="2">The sequence shown here is derived from an EMBL/GenBank/DDBJ whole genome shotgun (WGS) entry which is preliminary data.</text>
</comment>